<dbReference type="EMBL" id="AGNL01034501">
    <property type="protein sequence ID" value="EJK55232.1"/>
    <property type="molecule type" value="Genomic_DNA"/>
</dbReference>
<organism evidence="2 3">
    <name type="scientific">Thalassiosira oceanica</name>
    <name type="common">Marine diatom</name>
    <dbReference type="NCBI Taxonomy" id="159749"/>
    <lineage>
        <taxon>Eukaryota</taxon>
        <taxon>Sar</taxon>
        <taxon>Stramenopiles</taxon>
        <taxon>Ochrophyta</taxon>
        <taxon>Bacillariophyta</taxon>
        <taxon>Coscinodiscophyceae</taxon>
        <taxon>Thalassiosirophycidae</taxon>
        <taxon>Thalassiosirales</taxon>
        <taxon>Thalassiosiraceae</taxon>
        <taxon>Thalassiosira</taxon>
    </lineage>
</organism>
<feature type="region of interest" description="Disordered" evidence="1">
    <location>
        <begin position="98"/>
        <end position="170"/>
    </location>
</feature>
<keyword evidence="3" id="KW-1185">Reference proteome</keyword>
<protein>
    <submittedName>
        <fullName evidence="2">Uncharacterized protein</fullName>
    </submittedName>
</protein>
<reference evidence="2 3" key="1">
    <citation type="journal article" date="2012" name="Genome Biol.">
        <title>Genome and low-iron response of an oceanic diatom adapted to chronic iron limitation.</title>
        <authorList>
            <person name="Lommer M."/>
            <person name="Specht M."/>
            <person name="Roy A.S."/>
            <person name="Kraemer L."/>
            <person name="Andreson R."/>
            <person name="Gutowska M.A."/>
            <person name="Wolf J."/>
            <person name="Bergner S.V."/>
            <person name="Schilhabel M.B."/>
            <person name="Klostermeier U.C."/>
            <person name="Beiko R.G."/>
            <person name="Rosenstiel P."/>
            <person name="Hippler M."/>
            <person name="Laroche J."/>
        </authorList>
    </citation>
    <scope>NUCLEOTIDE SEQUENCE [LARGE SCALE GENOMIC DNA]</scope>
    <source>
        <strain evidence="2 3">CCMP1005</strain>
    </source>
</reference>
<feature type="compositionally biased region" description="Basic and acidic residues" evidence="1">
    <location>
        <begin position="1"/>
        <end position="10"/>
    </location>
</feature>
<proteinExistence type="predicted"/>
<gene>
    <name evidence="2" type="ORF">THAOC_25054</name>
</gene>
<comment type="caution">
    <text evidence="2">The sequence shown here is derived from an EMBL/GenBank/DDBJ whole genome shotgun (WGS) entry which is preliminary data.</text>
</comment>
<evidence type="ECO:0000313" key="3">
    <source>
        <dbReference type="Proteomes" id="UP000266841"/>
    </source>
</evidence>
<sequence>MDDKVVETNHQRCTPADEDIVPASCDGDSDPPQPLETEMDSASVDTRHEKDFAKTLLPGGDDGPPIPIQHQQQQDQLAFGDEEVEEHDSALSIVEEDSDRAPIPIQQQEQQLDDAKRKANAEISMGDGTSGIDERYSTTELIEAEEMEEDPRPIVSSRVGASFGEVGEEE</sequence>
<evidence type="ECO:0000256" key="1">
    <source>
        <dbReference type="SAM" id="MobiDB-lite"/>
    </source>
</evidence>
<dbReference type="Proteomes" id="UP000266841">
    <property type="component" value="Unassembled WGS sequence"/>
</dbReference>
<name>K0S934_THAOC</name>
<dbReference type="eggNOG" id="ENOG502S6KT">
    <property type="taxonomic scope" value="Eukaryota"/>
</dbReference>
<feature type="non-terminal residue" evidence="2">
    <location>
        <position position="170"/>
    </location>
</feature>
<evidence type="ECO:0000313" key="2">
    <source>
        <dbReference type="EMBL" id="EJK55232.1"/>
    </source>
</evidence>
<dbReference type="AlphaFoldDB" id="K0S934"/>
<feature type="region of interest" description="Disordered" evidence="1">
    <location>
        <begin position="1"/>
        <end position="45"/>
    </location>
</feature>
<accession>K0S934</accession>